<dbReference type="AlphaFoldDB" id="A0A071M8Q8"/>
<dbReference type="EMBL" id="JJOA01000023">
    <property type="protein sequence ID" value="KEA56960.1"/>
    <property type="molecule type" value="Genomic_DNA"/>
</dbReference>
<sequence>MNTSDNNETSRRHLVAFAIDDNRQAWYEMVIPFIVSLRATDYRGRIGVIGYGLSADKQQRLRDNGIEVYAGAGVGDLSWDRYISAAAVFDADPELQTLALYDADIWFPGPRFDIFDVATDHDLLHVAPDAHFCAFVMSPIIGERRDALVRQCVQDVLDRVGHPLQAGLVVGGRAPWARFAQYVREQAGRIGLDFAGIHGLDTTFLHLWGGLGQVRLVGCEQNFVTKWGLHERHDFDAVQILLEHQGKPIRGLHMTGDVRFLNHWRYLSRDAEQAIALGQAFALPPEPGMREQPAALDALPLERLAANGLALMAAHEDVLPDVPRLAAGASFRHPQGSALNAWASHTVEFEVTRERTVLDIGLSHLSGQPSAPRAHVARNGESVSLQAPYKISVSTQPGDRIVLSALTLPGQACHTAWDIVVRHA</sequence>
<proteinExistence type="predicted"/>
<dbReference type="OrthoDB" id="8981089at2"/>
<gene>
    <name evidence="1" type="ORF">DT99_25085</name>
</gene>
<reference evidence="1" key="1">
    <citation type="submission" date="2014-04" db="EMBL/GenBank/DDBJ databases">
        <title>In planta biocontrol of soil-borne Fusarium wilt of banana through a plant endophytic bacterium, Burkholderia cenocepacia 869T2.</title>
        <authorList>
            <person name="Ho Y.-N."/>
            <person name="Chiang H.-M."/>
            <person name="Chao C.-P."/>
            <person name="Su C.-C."/>
            <person name="Hsu H.-F."/>
            <person name="Guo C.-T."/>
            <person name="Hsieh J.-L."/>
            <person name="Huang C.-C."/>
        </authorList>
    </citation>
    <scope>NUCLEOTIDE SEQUENCE [LARGE SCALE GENOMIC DNA]</scope>
    <source>
        <strain evidence="1">869T2</strain>
    </source>
</reference>
<name>A0A071M8Q8_9BURK</name>
<comment type="caution">
    <text evidence="1">The sequence shown here is derived from an EMBL/GenBank/DDBJ whole genome shotgun (WGS) entry which is preliminary data.</text>
</comment>
<accession>A0A071M8Q8</accession>
<protein>
    <submittedName>
        <fullName evidence="1">Uncharacterized protein</fullName>
    </submittedName>
</protein>
<evidence type="ECO:0000313" key="1">
    <source>
        <dbReference type="EMBL" id="KEA56960.1"/>
    </source>
</evidence>
<organism evidence="1">
    <name type="scientific">Burkholderia cenocepacia</name>
    <dbReference type="NCBI Taxonomy" id="95486"/>
    <lineage>
        <taxon>Bacteria</taxon>
        <taxon>Pseudomonadati</taxon>
        <taxon>Pseudomonadota</taxon>
        <taxon>Betaproteobacteria</taxon>
        <taxon>Burkholderiales</taxon>
        <taxon>Burkholderiaceae</taxon>
        <taxon>Burkholderia</taxon>
        <taxon>Burkholderia cepacia complex</taxon>
    </lineage>
</organism>